<comment type="caution">
    <text evidence="3">The sequence shown here is derived from an EMBL/GenBank/DDBJ whole genome shotgun (WGS) entry which is preliminary data.</text>
</comment>
<proteinExistence type="predicted"/>
<evidence type="ECO:0000313" key="4">
    <source>
        <dbReference type="Proteomes" id="UP001595818"/>
    </source>
</evidence>
<evidence type="ECO:0000256" key="1">
    <source>
        <dbReference type="ARBA" id="ARBA00023002"/>
    </source>
</evidence>
<organism evidence="3 4">
    <name type="scientific">Negadavirga shengliensis</name>
    <dbReference type="NCBI Taxonomy" id="1389218"/>
    <lineage>
        <taxon>Bacteria</taxon>
        <taxon>Pseudomonadati</taxon>
        <taxon>Bacteroidota</taxon>
        <taxon>Cytophagia</taxon>
        <taxon>Cytophagales</taxon>
        <taxon>Cyclobacteriaceae</taxon>
        <taxon>Negadavirga</taxon>
    </lineage>
</organism>
<feature type="domain" description="Flavodoxin-like fold" evidence="2">
    <location>
        <begin position="5"/>
        <end position="50"/>
    </location>
</feature>
<dbReference type="EMBL" id="JBHSJJ010000017">
    <property type="protein sequence ID" value="MFC4874411.1"/>
    <property type="molecule type" value="Genomic_DNA"/>
</dbReference>
<dbReference type="Gene3D" id="3.40.50.360">
    <property type="match status" value="1"/>
</dbReference>
<keyword evidence="1" id="KW-0560">Oxidoreductase</keyword>
<dbReference type="RefSeq" id="WP_377068230.1">
    <property type="nucleotide sequence ID" value="NZ_JBHSJJ010000017.1"/>
</dbReference>
<dbReference type="InterPro" id="IPR046980">
    <property type="entry name" value="KefG/KefF"/>
</dbReference>
<dbReference type="PANTHER" id="PTHR47307">
    <property type="entry name" value="GLUTATHIONE-REGULATED POTASSIUM-EFFLUX SYSTEM ANCILLARY PROTEIN KEFG"/>
    <property type="match status" value="1"/>
</dbReference>
<sequence length="53" mass="6300">MQKRYIDVKAEQQDLLNADLVIMQHPFFWHAAPPLVKQWIDLVLAHGWAYKLI</sequence>
<dbReference type="Proteomes" id="UP001595818">
    <property type="component" value="Unassembled WGS sequence"/>
</dbReference>
<evidence type="ECO:0000313" key="3">
    <source>
        <dbReference type="EMBL" id="MFC4874411.1"/>
    </source>
</evidence>
<reference evidence="4" key="1">
    <citation type="journal article" date="2019" name="Int. J. Syst. Evol. Microbiol.">
        <title>The Global Catalogue of Microorganisms (GCM) 10K type strain sequencing project: providing services to taxonomists for standard genome sequencing and annotation.</title>
        <authorList>
            <consortium name="The Broad Institute Genomics Platform"/>
            <consortium name="The Broad Institute Genome Sequencing Center for Infectious Disease"/>
            <person name="Wu L."/>
            <person name="Ma J."/>
        </authorList>
    </citation>
    <scope>NUCLEOTIDE SEQUENCE [LARGE SCALE GENOMIC DNA]</scope>
    <source>
        <strain evidence="4">CGMCC 4.7466</strain>
    </source>
</reference>
<accession>A0ABV9T6M9</accession>
<dbReference type="PANTHER" id="PTHR47307:SF1">
    <property type="entry name" value="GLUTATHIONE-REGULATED POTASSIUM-EFFLUX SYSTEM ANCILLARY PROTEIN KEFG"/>
    <property type="match status" value="1"/>
</dbReference>
<dbReference type="SUPFAM" id="SSF52218">
    <property type="entry name" value="Flavoproteins"/>
    <property type="match status" value="1"/>
</dbReference>
<gene>
    <name evidence="3" type="ORF">ACFPFU_22095</name>
</gene>
<evidence type="ECO:0000259" key="2">
    <source>
        <dbReference type="Pfam" id="PF02525"/>
    </source>
</evidence>
<protein>
    <submittedName>
        <fullName evidence="3">NAD(P)H-dependent oxidoreductase</fullName>
    </submittedName>
</protein>
<keyword evidence="4" id="KW-1185">Reference proteome</keyword>
<dbReference type="InterPro" id="IPR029039">
    <property type="entry name" value="Flavoprotein-like_sf"/>
</dbReference>
<name>A0ABV9T6M9_9BACT</name>
<dbReference type="InterPro" id="IPR003680">
    <property type="entry name" value="Flavodoxin_fold"/>
</dbReference>
<dbReference type="Pfam" id="PF02525">
    <property type="entry name" value="Flavodoxin_2"/>
    <property type="match status" value="1"/>
</dbReference>